<dbReference type="Pfam" id="PF01527">
    <property type="entry name" value="HTH_Tnp_1"/>
    <property type="match status" value="1"/>
</dbReference>
<dbReference type="Pfam" id="PF00665">
    <property type="entry name" value="rve"/>
    <property type="match status" value="1"/>
</dbReference>
<proteinExistence type="predicted"/>
<keyword evidence="1" id="KW-0175">Coiled coil</keyword>
<dbReference type="SUPFAM" id="SSF53098">
    <property type="entry name" value="Ribonuclease H-like"/>
    <property type="match status" value="1"/>
</dbReference>
<evidence type="ECO:0000313" key="3">
    <source>
        <dbReference type="EMBL" id="QCO03381.1"/>
    </source>
</evidence>
<dbReference type="GO" id="GO:0015074">
    <property type="term" value="P:DNA integration"/>
    <property type="evidence" value="ECO:0007669"/>
    <property type="project" value="InterPro"/>
</dbReference>
<dbReference type="Gene3D" id="3.30.420.10">
    <property type="entry name" value="Ribonuclease H-like superfamily/Ribonuclease H"/>
    <property type="match status" value="1"/>
</dbReference>
<dbReference type="InterPro" id="IPR001584">
    <property type="entry name" value="Integrase_cat-core"/>
</dbReference>
<dbReference type="InterPro" id="IPR009057">
    <property type="entry name" value="Homeodomain-like_sf"/>
</dbReference>
<dbReference type="NCBIfam" id="NF033516">
    <property type="entry name" value="transpos_IS3"/>
    <property type="match status" value="1"/>
</dbReference>
<gene>
    <name evidence="3" type="ORF">D3867_14970</name>
</gene>
<dbReference type="GO" id="GO:0006313">
    <property type="term" value="P:DNA transposition"/>
    <property type="evidence" value="ECO:0007669"/>
    <property type="project" value="InterPro"/>
</dbReference>
<dbReference type="InterPro" id="IPR025948">
    <property type="entry name" value="HTH-like_dom"/>
</dbReference>
<name>A0A4D8Q146_AZOBR</name>
<protein>
    <submittedName>
        <fullName evidence="3">IS3 family transposase</fullName>
    </submittedName>
</protein>
<dbReference type="GO" id="GO:0003677">
    <property type="term" value="F:DNA binding"/>
    <property type="evidence" value="ECO:0007669"/>
    <property type="project" value="InterPro"/>
</dbReference>
<dbReference type="Proteomes" id="UP000298596">
    <property type="component" value="Plasmid p1"/>
</dbReference>
<dbReference type="PANTHER" id="PTHR46889">
    <property type="entry name" value="TRANSPOSASE INSF FOR INSERTION SEQUENCE IS3B-RELATED"/>
    <property type="match status" value="1"/>
</dbReference>
<dbReference type="AlphaFoldDB" id="A0A4D8Q146"/>
<evidence type="ECO:0000256" key="1">
    <source>
        <dbReference type="SAM" id="Coils"/>
    </source>
</evidence>
<dbReference type="InterPro" id="IPR002514">
    <property type="entry name" value="Transposase_8"/>
</dbReference>
<organism evidence="3 4">
    <name type="scientific">Azospirillum brasilense</name>
    <dbReference type="NCBI Taxonomy" id="192"/>
    <lineage>
        <taxon>Bacteria</taxon>
        <taxon>Pseudomonadati</taxon>
        <taxon>Pseudomonadota</taxon>
        <taxon>Alphaproteobacteria</taxon>
        <taxon>Rhodospirillales</taxon>
        <taxon>Azospirillaceae</taxon>
        <taxon>Azospirillum</taxon>
    </lineage>
</organism>
<sequence>MTKQASPKYAPEVRERAVRMVFEHEGEHASQWAAISSIAAKIGCTAETLRGWVRQAERDQGKRPGPTTDEQERIKALEREVRELRQANEILRKASAYFGPGGARPPVSEMIAFIDAHRAVHGVEPICKVLPIAPSTYYAHAARTIDPAKAPARSRSDAELSLAIRRVWNENFRVYGVRKVWRQVRREGIDVARCTVARLMRQMGLKGATRGKAMRTTISDRAASCPLDRVNRQFQASRPNALWVADFTYVATWQGFVYVAFVIDTFARRIVGWRVSRTAHAGFVLDALEQALHDRRPAKGGGLIHHSDRGSQYLAIRYTERLTEAGVEPSVGSVGVSYDNALAETINGLYKTEVIRRRGPWRSLEAVEFATLEWVDWFNHRRLLEPIGNIPPAEAEARYYAQTEDVAMAA</sequence>
<dbReference type="InterPro" id="IPR012337">
    <property type="entry name" value="RNaseH-like_sf"/>
</dbReference>
<dbReference type="EMBL" id="CP032331">
    <property type="protein sequence ID" value="QCO03381.1"/>
    <property type="molecule type" value="Genomic_DNA"/>
</dbReference>
<reference evidence="3 4" key="1">
    <citation type="submission" date="2018-09" db="EMBL/GenBank/DDBJ databases">
        <title>Whole genome based analysis of evolution and adaptive divergence in Indian and Brazilian strains of Azospirillum brasilense.</title>
        <authorList>
            <person name="Singh C."/>
            <person name="Tripathi A.K."/>
        </authorList>
    </citation>
    <scope>NUCLEOTIDE SEQUENCE [LARGE SCALE GENOMIC DNA]</scope>
    <source>
        <strain evidence="3 4">MTCC4036</strain>
        <plasmid evidence="3 4">p1</plasmid>
    </source>
</reference>
<dbReference type="Pfam" id="PF13276">
    <property type="entry name" value="HTH_21"/>
    <property type="match status" value="1"/>
</dbReference>
<dbReference type="PANTHER" id="PTHR46889:SF5">
    <property type="entry name" value="INTEGRASE PROTEIN"/>
    <property type="match status" value="1"/>
</dbReference>
<dbReference type="InterPro" id="IPR048020">
    <property type="entry name" value="Transpos_IS3"/>
</dbReference>
<dbReference type="SUPFAM" id="SSF46689">
    <property type="entry name" value="Homeodomain-like"/>
    <property type="match status" value="1"/>
</dbReference>
<keyword evidence="3" id="KW-0614">Plasmid</keyword>
<dbReference type="GO" id="GO:0004803">
    <property type="term" value="F:transposase activity"/>
    <property type="evidence" value="ECO:0007669"/>
    <property type="project" value="InterPro"/>
</dbReference>
<geneLocation type="plasmid" evidence="3">
    <name>p1</name>
</geneLocation>
<dbReference type="PROSITE" id="PS50994">
    <property type="entry name" value="INTEGRASE"/>
    <property type="match status" value="1"/>
</dbReference>
<evidence type="ECO:0000313" key="4">
    <source>
        <dbReference type="Proteomes" id="UP000298596"/>
    </source>
</evidence>
<feature type="coiled-coil region" evidence="1">
    <location>
        <begin position="67"/>
        <end position="94"/>
    </location>
</feature>
<dbReference type="InterPro" id="IPR050900">
    <property type="entry name" value="Transposase_IS3/IS150/IS904"/>
</dbReference>
<dbReference type="InterPro" id="IPR036397">
    <property type="entry name" value="RNaseH_sf"/>
</dbReference>
<evidence type="ECO:0000259" key="2">
    <source>
        <dbReference type="PROSITE" id="PS50994"/>
    </source>
</evidence>
<accession>A0A4D8Q146</accession>
<feature type="domain" description="Integrase catalytic" evidence="2">
    <location>
        <begin position="235"/>
        <end position="400"/>
    </location>
</feature>
<dbReference type="InterPro" id="IPR036388">
    <property type="entry name" value="WH-like_DNA-bd_sf"/>
</dbReference>
<dbReference type="Gene3D" id="1.10.10.10">
    <property type="entry name" value="Winged helix-like DNA-binding domain superfamily/Winged helix DNA-binding domain"/>
    <property type="match status" value="1"/>
</dbReference>